<keyword evidence="2" id="KW-1185">Reference proteome</keyword>
<dbReference type="AlphaFoldDB" id="A0AAV3REG7"/>
<dbReference type="Proteomes" id="UP001454036">
    <property type="component" value="Unassembled WGS sequence"/>
</dbReference>
<dbReference type="InterPro" id="IPR022122">
    <property type="entry name" value="DUF3657"/>
</dbReference>
<protein>
    <submittedName>
        <fullName evidence="1">Uncharacterized protein</fullName>
    </submittedName>
</protein>
<proteinExistence type="predicted"/>
<sequence length="344" mass="38066">MPTRLYQCNGMHVGQLLPLSCLVLPVGTQYQLWKLAPDLGSDDVLGVWKIDDVDQSFSTPPFRIRYARQDILLSMMVAFNFSLSAFEDLPTSAVILKFELLYTPTLGVSSGVQSALDGCPAAVHEFRLSSRSLLGLHSYCPVHFDFFHSVLVDVTVHISLVKGGYTSPSKVPSGSGSNEAVPFEGYEMSKKVMLFRAFVAARDILVEELHEISTAINKKIDGQGFTSKAKQSQLFPSLSEVNQDSPHAEDLGEVLSKPLPITQKSNGSLDLQEEIIGSLSKDELLRNFQLIGNQTVYLWRTFLKFHRALGHNRLGHRQPLPPLPNDIVNLGDVKIKHSLHTIVG</sequence>
<comment type="caution">
    <text evidence="1">The sequence shown here is derived from an EMBL/GenBank/DDBJ whole genome shotgun (WGS) entry which is preliminary data.</text>
</comment>
<evidence type="ECO:0000313" key="2">
    <source>
        <dbReference type="Proteomes" id="UP001454036"/>
    </source>
</evidence>
<reference evidence="1 2" key="1">
    <citation type="submission" date="2024-01" db="EMBL/GenBank/DDBJ databases">
        <title>The complete chloroplast genome sequence of Lithospermum erythrorhizon: insights into the phylogenetic relationship among Boraginaceae species and the maternal lineages of purple gromwells.</title>
        <authorList>
            <person name="Okada T."/>
            <person name="Watanabe K."/>
        </authorList>
    </citation>
    <scope>NUCLEOTIDE SEQUENCE [LARGE SCALE GENOMIC DNA]</scope>
</reference>
<dbReference type="Pfam" id="PF12394">
    <property type="entry name" value="DUF3657"/>
    <property type="match status" value="1"/>
</dbReference>
<accession>A0AAV3REG7</accession>
<evidence type="ECO:0000313" key="1">
    <source>
        <dbReference type="EMBL" id="GAA0173328.1"/>
    </source>
</evidence>
<gene>
    <name evidence="1" type="ORF">LIER_41503</name>
</gene>
<organism evidence="1 2">
    <name type="scientific">Lithospermum erythrorhizon</name>
    <name type="common">Purple gromwell</name>
    <name type="synonym">Lithospermum officinale var. erythrorhizon</name>
    <dbReference type="NCBI Taxonomy" id="34254"/>
    <lineage>
        <taxon>Eukaryota</taxon>
        <taxon>Viridiplantae</taxon>
        <taxon>Streptophyta</taxon>
        <taxon>Embryophyta</taxon>
        <taxon>Tracheophyta</taxon>
        <taxon>Spermatophyta</taxon>
        <taxon>Magnoliopsida</taxon>
        <taxon>eudicotyledons</taxon>
        <taxon>Gunneridae</taxon>
        <taxon>Pentapetalae</taxon>
        <taxon>asterids</taxon>
        <taxon>lamiids</taxon>
        <taxon>Boraginales</taxon>
        <taxon>Boraginaceae</taxon>
        <taxon>Boraginoideae</taxon>
        <taxon>Lithospermeae</taxon>
        <taxon>Lithospermum</taxon>
    </lineage>
</organism>
<name>A0AAV3REG7_LITER</name>
<dbReference type="EMBL" id="BAABME010026122">
    <property type="protein sequence ID" value="GAA0173328.1"/>
    <property type="molecule type" value="Genomic_DNA"/>
</dbReference>